<dbReference type="CDD" id="cd07043">
    <property type="entry name" value="STAS_anti-anti-sigma_factors"/>
    <property type="match status" value="1"/>
</dbReference>
<comment type="caution">
    <text evidence="3">The sequence shown here is derived from an EMBL/GenBank/DDBJ whole genome shotgun (WGS) entry which is preliminary data.</text>
</comment>
<dbReference type="InterPro" id="IPR058548">
    <property type="entry name" value="MlaB-like_STAS"/>
</dbReference>
<accession>A0ABQ3A946</accession>
<evidence type="ECO:0000313" key="3">
    <source>
        <dbReference type="EMBL" id="GGY42063.1"/>
    </source>
</evidence>
<keyword evidence="4" id="KW-1185">Reference proteome</keyword>
<feature type="region of interest" description="Disordered" evidence="1">
    <location>
        <begin position="113"/>
        <end position="143"/>
    </location>
</feature>
<sequence length="143" mass="15220">MSTIPSSHLRLTTVDTETTVRIELLGDLDYDNADLLLEAVTAKLAAHPRLRELHLGCAGLGSVDSTGLSVLLMIRRRTDAAKVLLYLQDRVPALDRLLTITGSLDYLTALPTGAARETSGPGESRADTEEAIPARPTGPDSSA</sequence>
<evidence type="ECO:0000313" key="4">
    <source>
        <dbReference type="Proteomes" id="UP000600946"/>
    </source>
</evidence>
<dbReference type="GeneID" id="96291970"/>
<gene>
    <name evidence="3" type="ORF">GCM10010326_40300</name>
</gene>
<protein>
    <submittedName>
        <fullName evidence="3">Sulfate transporter</fullName>
    </submittedName>
</protein>
<dbReference type="RefSeq" id="WP_229892778.1">
    <property type="nucleotide sequence ID" value="NZ_BMUU01000006.1"/>
</dbReference>
<evidence type="ECO:0000256" key="1">
    <source>
        <dbReference type="SAM" id="MobiDB-lite"/>
    </source>
</evidence>
<dbReference type="PROSITE" id="PS50801">
    <property type="entry name" value="STAS"/>
    <property type="match status" value="1"/>
</dbReference>
<dbReference type="InterPro" id="IPR002645">
    <property type="entry name" value="STAS_dom"/>
</dbReference>
<dbReference type="Proteomes" id="UP000600946">
    <property type="component" value="Unassembled WGS sequence"/>
</dbReference>
<dbReference type="Gene3D" id="3.30.750.24">
    <property type="entry name" value="STAS domain"/>
    <property type="match status" value="1"/>
</dbReference>
<evidence type="ECO:0000259" key="2">
    <source>
        <dbReference type="PROSITE" id="PS50801"/>
    </source>
</evidence>
<proteinExistence type="predicted"/>
<feature type="domain" description="STAS" evidence="2">
    <location>
        <begin position="9"/>
        <end position="135"/>
    </location>
</feature>
<dbReference type="SUPFAM" id="SSF52091">
    <property type="entry name" value="SpoIIaa-like"/>
    <property type="match status" value="1"/>
</dbReference>
<organism evidence="3 4">
    <name type="scientific">Streptomyces xanthochromogenes</name>
    <dbReference type="NCBI Taxonomy" id="67384"/>
    <lineage>
        <taxon>Bacteria</taxon>
        <taxon>Bacillati</taxon>
        <taxon>Actinomycetota</taxon>
        <taxon>Actinomycetes</taxon>
        <taxon>Kitasatosporales</taxon>
        <taxon>Streptomycetaceae</taxon>
        <taxon>Streptomyces</taxon>
    </lineage>
</organism>
<dbReference type="InterPro" id="IPR036513">
    <property type="entry name" value="STAS_dom_sf"/>
</dbReference>
<dbReference type="EMBL" id="BMUU01000006">
    <property type="protein sequence ID" value="GGY42063.1"/>
    <property type="molecule type" value="Genomic_DNA"/>
</dbReference>
<reference evidence="4" key="1">
    <citation type="journal article" date="2019" name="Int. J. Syst. Evol. Microbiol.">
        <title>The Global Catalogue of Microorganisms (GCM) 10K type strain sequencing project: providing services to taxonomists for standard genome sequencing and annotation.</title>
        <authorList>
            <consortium name="The Broad Institute Genomics Platform"/>
            <consortium name="The Broad Institute Genome Sequencing Center for Infectious Disease"/>
            <person name="Wu L."/>
            <person name="Ma J."/>
        </authorList>
    </citation>
    <scope>NUCLEOTIDE SEQUENCE [LARGE SCALE GENOMIC DNA]</scope>
    <source>
        <strain evidence="4">JCM 4594</strain>
    </source>
</reference>
<dbReference type="Pfam" id="PF13466">
    <property type="entry name" value="STAS_2"/>
    <property type="match status" value="1"/>
</dbReference>
<name>A0ABQ3A946_9ACTN</name>